<reference evidence="1 2" key="1">
    <citation type="submission" date="2017-10" db="EMBL/GenBank/DDBJ databases">
        <title>Draft genome of actinobacteria isolated from guarana (Paullinia cupana (Mart.) Ducke.</title>
        <authorList>
            <person name="Siqueira K.A."/>
            <person name="Liotti R.G."/>
            <person name="Mendes T.A."/>
            <person name="Soares M.A."/>
        </authorList>
    </citation>
    <scope>NUCLEOTIDE SEQUENCE [LARGE SCALE GENOMIC DNA]</scope>
    <source>
        <strain evidence="1 2">199</strain>
    </source>
</reference>
<dbReference type="Pfam" id="PF05402">
    <property type="entry name" value="PqqD"/>
    <property type="match status" value="1"/>
</dbReference>
<name>A0A3R8WWI5_9ACTN</name>
<dbReference type="AlphaFoldDB" id="A0A3R8WWI5"/>
<gene>
    <name evidence="1" type="ORF">CQW44_08730</name>
</gene>
<dbReference type="InterPro" id="IPR008792">
    <property type="entry name" value="PQQD"/>
</dbReference>
<sequence length="93" mass="10124">MSGLPGPGPLDVPRRTLGIRIRRVPDGLLLGYRDQAMLLDGPAELIYRLADGARTVTDIADGVAEEYGIDRAEALADVMEFLGDHDDSGIFQW</sequence>
<dbReference type="EMBL" id="PDES01000003">
    <property type="protein sequence ID" value="RRQ88075.1"/>
    <property type="molecule type" value="Genomic_DNA"/>
</dbReference>
<organism evidence="1 2">
    <name type="scientific">Streptomyces griseofuscus</name>
    <dbReference type="NCBI Taxonomy" id="146922"/>
    <lineage>
        <taxon>Bacteria</taxon>
        <taxon>Bacillati</taxon>
        <taxon>Actinomycetota</taxon>
        <taxon>Actinomycetes</taxon>
        <taxon>Kitasatosporales</taxon>
        <taxon>Streptomycetaceae</taxon>
        <taxon>Streptomyces</taxon>
    </lineage>
</organism>
<protein>
    <submittedName>
        <fullName evidence="1">Uncharacterized protein</fullName>
    </submittedName>
</protein>
<dbReference type="RefSeq" id="WP_125207722.1">
    <property type="nucleotide sequence ID" value="NZ_PDER01000001.1"/>
</dbReference>
<proteinExistence type="predicted"/>
<keyword evidence="2" id="KW-1185">Reference proteome</keyword>
<evidence type="ECO:0000313" key="1">
    <source>
        <dbReference type="EMBL" id="RRQ88075.1"/>
    </source>
</evidence>
<accession>A0A3R8WWI5</accession>
<dbReference type="Proteomes" id="UP000276379">
    <property type="component" value="Unassembled WGS sequence"/>
</dbReference>
<comment type="caution">
    <text evidence="1">The sequence shown here is derived from an EMBL/GenBank/DDBJ whole genome shotgun (WGS) entry which is preliminary data.</text>
</comment>
<dbReference type="Gene3D" id="1.10.10.1150">
    <property type="entry name" value="Coenzyme PQQ synthesis protein D (PqqD)"/>
    <property type="match status" value="1"/>
</dbReference>
<evidence type="ECO:0000313" key="2">
    <source>
        <dbReference type="Proteomes" id="UP000276379"/>
    </source>
</evidence>
<dbReference type="InterPro" id="IPR041881">
    <property type="entry name" value="PqqD_sf"/>
</dbReference>